<feature type="region of interest" description="Disordered" evidence="1">
    <location>
        <begin position="23"/>
        <end position="51"/>
    </location>
</feature>
<dbReference type="PANTHER" id="PTHR31551:SF1">
    <property type="entry name" value="COILED-COIL DOMAIN-CONTAINING PROTEIN 12"/>
    <property type="match status" value="1"/>
</dbReference>
<name>A0A069DND5_9HEMI</name>
<feature type="compositionally biased region" description="Basic and acidic residues" evidence="1">
    <location>
        <begin position="25"/>
        <end position="36"/>
    </location>
</feature>
<proteinExistence type="evidence at transcript level"/>
<dbReference type="GO" id="GO:0005684">
    <property type="term" value="C:U2-type spliceosomal complex"/>
    <property type="evidence" value="ECO:0007669"/>
    <property type="project" value="TreeGrafter"/>
</dbReference>
<dbReference type="AlphaFoldDB" id="A0A069DND5"/>
<organism evidence="2">
    <name type="scientific">Panstrongylus megistus</name>
    <dbReference type="NCBI Taxonomy" id="65343"/>
    <lineage>
        <taxon>Eukaryota</taxon>
        <taxon>Metazoa</taxon>
        <taxon>Ecdysozoa</taxon>
        <taxon>Arthropoda</taxon>
        <taxon>Hexapoda</taxon>
        <taxon>Insecta</taxon>
        <taxon>Pterygota</taxon>
        <taxon>Neoptera</taxon>
        <taxon>Paraneoptera</taxon>
        <taxon>Hemiptera</taxon>
        <taxon>Heteroptera</taxon>
        <taxon>Panheteroptera</taxon>
        <taxon>Cimicomorpha</taxon>
        <taxon>Reduviidae</taxon>
        <taxon>Triatominae</taxon>
        <taxon>Panstrongylus</taxon>
    </lineage>
</organism>
<dbReference type="EMBL" id="GBGD01003311">
    <property type="protein sequence ID" value="JAC85578.1"/>
    <property type="molecule type" value="mRNA"/>
</dbReference>
<dbReference type="InterPro" id="IPR013169">
    <property type="entry name" value="mRNA_splic_Cwf18-like"/>
</dbReference>
<evidence type="ECO:0000256" key="1">
    <source>
        <dbReference type="SAM" id="MobiDB-lite"/>
    </source>
</evidence>
<dbReference type="PANTHER" id="PTHR31551">
    <property type="entry name" value="PRE-MRNA-SPLICING FACTOR CWF18"/>
    <property type="match status" value="1"/>
</dbReference>
<sequence length="156" mass="17742">MTEETVGSLEEAALKRKERLKALKKKQEESETDGKKAKTSVGIPKPKFRSYKPTDEKLKETVLQQAKPGNVEAEIKDQLESAKMRVVIEDLDLTSLAPRKPDWDLKRDVAKKLERLDRKTQRAIAELIRERLKSEQNDLATSVALGAQTQEQDDDD</sequence>
<protein>
    <submittedName>
        <fullName evidence="2">Putative cwf18 pre-mrna splicing factor</fullName>
    </submittedName>
</protein>
<evidence type="ECO:0000313" key="2">
    <source>
        <dbReference type="EMBL" id="JAC85578.1"/>
    </source>
</evidence>
<accession>A0A069DND5</accession>
<dbReference type="GO" id="GO:0071014">
    <property type="term" value="C:post-mRNA release spliceosomal complex"/>
    <property type="evidence" value="ECO:0007669"/>
    <property type="project" value="TreeGrafter"/>
</dbReference>
<dbReference type="Pfam" id="PF08315">
    <property type="entry name" value="cwf18"/>
    <property type="match status" value="1"/>
</dbReference>
<reference evidence="2" key="1">
    <citation type="journal article" date="2015" name="J. Med. Entomol.">
        <title>A Deep Insight Into the Sialotranscriptome of the Chagas Disease Vector, Panstrongylus megistus (Hemiptera: Heteroptera).</title>
        <authorList>
            <person name="Ribeiro J.M."/>
            <person name="Schwarz A."/>
            <person name="Francischetti I.M."/>
        </authorList>
    </citation>
    <scope>NUCLEOTIDE SEQUENCE</scope>
    <source>
        <tissue evidence="2">Salivary glands</tissue>
    </source>
</reference>